<organism evidence="2 3">
    <name type="scientific">Parascedosporium putredinis</name>
    <dbReference type="NCBI Taxonomy" id="1442378"/>
    <lineage>
        <taxon>Eukaryota</taxon>
        <taxon>Fungi</taxon>
        <taxon>Dikarya</taxon>
        <taxon>Ascomycota</taxon>
        <taxon>Pezizomycotina</taxon>
        <taxon>Sordariomycetes</taxon>
        <taxon>Hypocreomycetidae</taxon>
        <taxon>Microascales</taxon>
        <taxon>Microascaceae</taxon>
        <taxon>Parascedosporium</taxon>
    </lineage>
</organism>
<sequence>MSKTPVAASVKIRSAVRATGIAIIVIAGSWWGAGLRTNQDNQKEMKRILEAPLEEKVAVLEAQKQHLYSQQALLQQKLDIFHANVREREAAAARKREATAQESANR</sequence>
<accession>A0A9P1H917</accession>
<keyword evidence="3" id="KW-1185">Reference proteome</keyword>
<dbReference type="Proteomes" id="UP000838763">
    <property type="component" value="Unassembled WGS sequence"/>
</dbReference>
<evidence type="ECO:0000313" key="2">
    <source>
        <dbReference type="EMBL" id="CAI4218253.1"/>
    </source>
</evidence>
<evidence type="ECO:0000256" key="1">
    <source>
        <dbReference type="SAM" id="Phobius"/>
    </source>
</evidence>
<name>A0A9P1H917_9PEZI</name>
<proteinExistence type="predicted"/>
<evidence type="ECO:0000313" key="3">
    <source>
        <dbReference type="Proteomes" id="UP000838763"/>
    </source>
</evidence>
<keyword evidence="1" id="KW-1133">Transmembrane helix</keyword>
<comment type="caution">
    <text evidence="2">The sequence shown here is derived from an EMBL/GenBank/DDBJ whole genome shotgun (WGS) entry which is preliminary data.</text>
</comment>
<dbReference type="AlphaFoldDB" id="A0A9P1H917"/>
<keyword evidence="1" id="KW-0472">Membrane</keyword>
<dbReference type="OrthoDB" id="5428081at2759"/>
<dbReference type="EMBL" id="CALLCH030000017">
    <property type="protein sequence ID" value="CAI4218253.1"/>
    <property type="molecule type" value="Genomic_DNA"/>
</dbReference>
<protein>
    <submittedName>
        <fullName evidence="2">Uncharacterized protein</fullName>
    </submittedName>
</protein>
<keyword evidence="1" id="KW-0812">Transmembrane</keyword>
<feature type="transmembrane region" description="Helical" evidence="1">
    <location>
        <begin position="12"/>
        <end position="33"/>
    </location>
</feature>
<gene>
    <name evidence="2" type="ORF">PPNO1_LOCUS7846</name>
</gene>
<reference evidence="2" key="1">
    <citation type="submission" date="2022-11" db="EMBL/GenBank/DDBJ databases">
        <authorList>
            <person name="Scott C."/>
            <person name="Bruce N."/>
        </authorList>
    </citation>
    <scope>NUCLEOTIDE SEQUENCE</scope>
</reference>